<dbReference type="EMBL" id="CVMT01000005">
    <property type="protein sequence ID" value="CRG88613.1"/>
    <property type="molecule type" value="Genomic_DNA"/>
</dbReference>
<evidence type="ECO:0000313" key="11">
    <source>
        <dbReference type="Proteomes" id="UP000054383"/>
    </source>
</evidence>
<evidence type="ECO:0000256" key="1">
    <source>
        <dbReference type="ARBA" id="ARBA00004651"/>
    </source>
</evidence>
<organism evidence="10 11">
    <name type="scientific">Talaromyces islandicus</name>
    <name type="common">Penicillium islandicum</name>
    <dbReference type="NCBI Taxonomy" id="28573"/>
    <lineage>
        <taxon>Eukaryota</taxon>
        <taxon>Fungi</taxon>
        <taxon>Dikarya</taxon>
        <taxon>Ascomycota</taxon>
        <taxon>Pezizomycotina</taxon>
        <taxon>Eurotiomycetes</taxon>
        <taxon>Eurotiomycetidae</taxon>
        <taxon>Eurotiales</taxon>
        <taxon>Trichocomaceae</taxon>
        <taxon>Talaromyces</taxon>
        <taxon>Talaromyces sect. Islandici</taxon>
    </lineage>
</organism>
<sequence>MEGGAAPAVSDSGAGAAASSAAPTGDGPAPVQAHAHGHGHGHDAFDNHHHHQPPANFIHAHHRKQDSPVPSSSWPVSLNELHSPLDDISVDLNHYFVGPRDLSRHTKWPTFLRIHGSILPRLILPLVFVGGWSTAITCISIIVYPLEVSSILLTVLGFVVGLALSFRSSTAYERYADGRKYWTQLIQTSRNIARLVWLHVREREGELAKDDLLSKLTALNLVQAFAVAVKHNLRFEPAIAYQDLIGLVGHLETFARDAHIDDPDLIKPVHKTPWKATGEYLGVSFAESNPRKLLKRAKKPLGHLPIEILNHLSTYVNHCTVEGLFPSATYEGQLITAVASLNETLSGAERVRDTPLPEAYSIAISQIAWIYVLVLPFQLVEQLNWLAIPGSVVAAYIILSFVAIGRELENPFGDDVNDLPLDSYCVQLAKEIDIITATPPAKMERIMRSSENLVLYPLSPDGYDKWKDRSVEDIRAALRAKVIAQKLQPSQQQQEQSLKEKNVMVEECMTQESASA</sequence>
<evidence type="ECO:0000256" key="7">
    <source>
        <dbReference type="ARBA" id="ARBA00023136"/>
    </source>
</evidence>
<keyword evidence="5 9" id="KW-1133">Transmembrane helix</keyword>
<evidence type="ECO:0000256" key="2">
    <source>
        <dbReference type="ARBA" id="ARBA00022448"/>
    </source>
</evidence>
<dbReference type="STRING" id="28573.A0A0U1LZ66"/>
<evidence type="ECO:0000313" key="10">
    <source>
        <dbReference type="EMBL" id="CRG88613.1"/>
    </source>
</evidence>
<accession>A0A0U1LZ66</accession>
<proteinExistence type="predicted"/>
<gene>
    <name evidence="10" type="ORF">PISL3812_05644</name>
</gene>
<comment type="subcellular location">
    <subcellularLocation>
        <location evidence="1">Cell membrane</location>
        <topology evidence="1">Multi-pass membrane protein</topology>
    </subcellularLocation>
</comment>
<reference evidence="10 11" key="1">
    <citation type="submission" date="2015-04" db="EMBL/GenBank/DDBJ databases">
        <authorList>
            <person name="Syromyatnikov M.Y."/>
            <person name="Popov V.N."/>
        </authorList>
    </citation>
    <scope>NUCLEOTIDE SEQUENCE [LARGE SCALE GENOMIC DNA]</scope>
    <source>
        <strain evidence="10">WF-38-12</strain>
    </source>
</reference>
<keyword evidence="11" id="KW-1185">Reference proteome</keyword>
<evidence type="ECO:0000256" key="8">
    <source>
        <dbReference type="SAM" id="MobiDB-lite"/>
    </source>
</evidence>
<dbReference type="OrthoDB" id="1368at2759"/>
<evidence type="ECO:0000256" key="3">
    <source>
        <dbReference type="ARBA" id="ARBA00022475"/>
    </source>
</evidence>
<dbReference type="AlphaFoldDB" id="A0A0U1LZ66"/>
<dbReference type="InterPro" id="IPR044669">
    <property type="entry name" value="YneE/VCCN1/2-like"/>
</dbReference>
<keyword evidence="6" id="KW-0406">Ion transport</keyword>
<feature type="transmembrane region" description="Helical" evidence="9">
    <location>
        <begin position="122"/>
        <end position="142"/>
    </location>
</feature>
<feature type="transmembrane region" description="Helical" evidence="9">
    <location>
        <begin position="148"/>
        <end position="166"/>
    </location>
</feature>
<dbReference type="GO" id="GO:0005886">
    <property type="term" value="C:plasma membrane"/>
    <property type="evidence" value="ECO:0007669"/>
    <property type="project" value="UniProtKB-SubCell"/>
</dbReference>
<dbReference type="Proteomes" id="UP000054383">
    <property type="component" value="Unassembled WGS sequence"/>
</dbReference>
<keyword evidence="3" id="KW-1003">Cell membrane</keyword>
<feature type="transmembrane region" description="Helical" evidence="9">
    <location>
        <begin position="385"/>
        <end position="404"/>
    </location>
</feature>
<feature type="compositionally biased region" description="Low complexity" evidence="8">
    <location>
        <begin position="1"/>
        <end position="34"/>
    </location>
</feature>
<keyword evidence="7 9" id="KW-0472">Membrane</keyword>
<dbReference type="PANTHER" id="PTHR33281:SF19">
    <property type="entry name" value="VOLTAGE-DEPENDENT ANION CHANNEL-FORMING PROTEIN YNEE"/>
    <property type="match status" value="1"/>
</dbReference>
<name>A0A0U1LZ66_TALIS</name>
<evidence type="ECO:0000256" key="5">
    <source>
        <dbReference type="ARBA" id="ARBA00022989"/>
    </source>
</evidence>
<feature type="region of interest" description="Disordered" evidence="8">
    <location>
        <begin position="1"/>
        <end position="54"/>
    </location>
</feature>
<dbReference type="Pfam" id="PF25539">
    <property type="entry name" value="Bestrophin_2"/>
    <property type="match status" value="1"/>
</dbReference>
<dbReference type="GO" id="GO:0005254">
    <property type="term" value="F:chloride channel activity"/>
    <property type="evidence" value="ECO:0007669"/>
    <property type="project" value="InterPro"/>
</dbReference>
<keyword evidence="4 9" id="KW-0812">Transmembrane</keyword>
<evidence type="ECO:0000256" key="4">
    <source>
        <dbReference type="ARBA" id="ARBA00022692"/>
    </source>
</evidence>
<dbReference type="OMA" id="MTDGHSA"/>
<protein>
    <submittedName>
        <fullName evidence="10">UPF0187 protein</fullName>
    </submittedName>
</protein>
<evidence type="ECO:0000256" key="9">
    <source>
        <dbReference type="SAM" id="Phobius"/>
    </source>
</evidence>
<keyword evidence="2" id="KW-0813">Transport</keyword>
<evidence type="ECO:0000256" key="6">
    <source>
        <dbReference type="ARBA" id="ARBA00023065"/>
    </source>
</evidence>
<feature type="transmembrane region" description="Helical" evidence="9">
    <location>
        <begin position="359"/>
        <end position="379"/>
    </location>
</feature>
<dbReference type="PANTHER" id="PTHR33281">
    <property type="entry name" value="UPF0187 PROTEIN YNEE"/>
    <property type="match status" value="1"/>
</dbReference>